<name>A0A9N9WV91_9DIPT</name>
<evidence type="ECO:0000259" key="2">
    <source>
        <dbReference type="PROSITE" id="PS51083"/>
    </source>
</evidence>
<dbReference type="PROSITE" id="PS51083">
    <property type="entry name" value="ZF_HIT"/>
    <property type="match status" value="1"/>
</dbReference>
<evidence type="ECO:0000313" key="3">
    <source>
        <dbReference type="EMBL" id="CAG9806744.1"/>
    </source>
</evidence>
<reference evidence="3" key="1">
    <citation type="submission" date="2022-01" db="EMBL/GenBank/DDBJ databases">
        <authorList>
            <person name="King R."/>
        </authorList>
    </citation>
    <scope>NUCLEOTIDE SEQUENCE</scope>
</reference>
<protein>
    <recommendedName>
        <fullName evidence="2">HIT-type domain-containing protein</fullName>
    </recommendedName>
</protein>
<reference evidence="3" key="2">
    <citation type="submission" date="2022-10" db="EMBL/GenBank/DDBJ databases">
        <authorList>
            <consortium name="ENA_rothamsted_submissions"/>
            <consortium name="culmorum"/>
            <person name="King R."/>
        </authorList>
    </citation>
    <scope>NUCLEOTIDE SEQUENCE</scope>
</reference>
<keyword evidence="1" id="KW-0479">Metal-binding</keyword>
<keyword evidence="1" id="KW-0862">Zinc</keyword>
<dbReference type="PANTHER" id="PTHR15555">
    <property type="entry name" value="ZINC FINGER HIT DOMAIN CONTAINING PROTEIN 2 PROTEIN FON -RELATED"/>
    <property type="match status" value="1"/>
</dbReference>
<dbReference type="Gene3D" id="3.30.60.190">
    <property type="match status" value="1"/>
</dbReference>
<proteinExistence type="predicted"/>
<dbReference type="SUPFAM" id="SSF144232">
    <property type="entry name" value="HIT/MYND zinc finger-like"/>
    <property type="match status" value="1"/>
</dbReference>
<accession>A0A9N9WV91</accession>
<dbReference type="Pfam" id="PF04438">
    <property type="entry name" value="zf-HIT"/>
    <property type="match status" value="1"/>
</dbReference>
<feature type="domain" description="HIT-type" evidence="2">
    <location>
        <begin position="3"/>
        <end position="36"/>
    </location>
</feature>
<keyword evidence="4" id="KW-1185">Reference proteome</keyword>
<dbReference type="AlphaFoldDB" id="A0A9N9WV91"/>
<keyword evidence="1" id="KW-0863">Zinc-finger</keyword>
<dbReference type="EMBL" id="OU895879">
    <property type="protein sequence ID" value="CAG9806744.1"/>
    <property type="molecule type" value="Genomic_DNA"/>
</dbReference>
<sequence>MNCELCKSHEFKYTCPRCNIKYCSLDCYKSENHSQCSEAFYKECVVNELKNRKDDPEDKKRVMDMLQRIENEEDFEDIDSDDSFEGDLGDRLDGIDLNNADAVWDKLTKDEKEEFKSIVYNGEIENIVEPVDLWWKQKLDVKPVVDIEVNEKELNGIIEKCPNVLDNIKDFSKISTKKPAQCITYNIANIIGTYCYIYRFYNADHNSYELEATNNFISICDNLKANVNYDSLTLAVDSIVLNCHNSNLQADLNTKNALIEDVQDIFDGPTVNSNQYLLSALSDIINLFEHARHKYKQSKTRHKSNKNSKTFSLEFPANVESSQSYPELSNQTHFTGCVKKLEFYLSFLRHSYNSSEWKIDVV</sequence>
<dbReference type="Proteomes" id="UP001153620">
    <property type="component" value="Chromosome 3"/>
</dbReference>
<dbReference type="InterPro" id="IPR039646">
    <property type="entry name" value="ZNHIT2"/>
</dbReference>
<dbReference type="CDD" id="cd23024">
    <property type="entry name" value="zf-HIT_ZNHIT2-3"/>
    <property type="match status" value="1"/>
</dbReference>
<dbReference type="InterPro" id="IPR007529">
    <property type="entry name" value="Znf_HIT"/>
</dbReference>
<evidence type="ECO:0000256" key="1">
    <source>
        <dbReference type="PROSITE-ProRule" id="PRU00453"/>
    </source>
</evidence>
<gene>
    <name evidence="3" type="ORF">CHIRRI_LOCUS9598</name>
</gene>
<evidence type="ECO:0000313" key="4">
    <source>
        <dbReference type="Proteomes" id="UP001153620"/>
    </source>
</evidence>
<organism evidence="3 4">
    <name type="scientific">Chironomus riparius</name>
    <dbReference type="NCBI Taxonomy" id="315576"/>
    <lineage>
        <taxon>Eukaryota</taxon>
        <taxon>Metazoa</taxon>
        <taxon>Ecdysozoa</taxon>
        <taxon>Arthropoda</taxon>
        <taxon>Hexapoda</taxon>
        <taxon>Insecta</taxon>
        <taxon>Pterygota</taxon>
        <taxon>Neoptera</taxon>
        <taxon>Endopterygota</taxon>
        <taxon>Diptera</taxon>
        <taxon>Nematocera</taxon>
        <taxon>Chironomoidea</taxon>
        <taxon>Chironomidae</taxon>
        <taxon>Chironominae</taxon>
        <taxon>Chironomus</taxon>
    </lineage>
</organism>
<dbReference type="PANTHER" id="PTHR15555:SF0">
    <property type="entry name" value="ZINC FINGER HIT DOMAIN-CONTAINING PROTEIN 2"/>
    <property type="match status" value="1"/>
</dbReference>
<dbReference type="GO" id="GO:0008270">
    <property type="term" value="F:zinc ion binding"/>
    <property type="evidence" value="ECO:0007669"/>
    <property type="project" value="UniProtKB-UniRule"/>
</dbReference>
<dbReference type="OrthoDB" id="10248551at2759"/>